<dbReference type="SUPFAM" id="SSF54631">
    <property type="entry name" value="CBS-domain pair"/>
    <property type="match status" value="2"/>
</dbReference>
<keyword evidence="1" id="KW-0677">Repeat</keyword>
<dbReference type="InterPro" id="IPR046342">
    <property type="entry name" value="CBS_dom_sf"/>
</dbReference>
<feature type="domain" description="CBS" evidence="4">
    <location>
        <begin position="312"/>
        <end position="370"/>
    </location>
</feature>
<keyword evidence="2 3" id="KW-0129">CBS domain</keyword>
<gene>
    <name evidence="5" type="ORF">M6B38_228445</name>
</gene>
<keyword evidence="6" id="KW-1185">Reference proteome</keyword>
<organism evidence="5 6">
    <name type="scientific">Iris pallida</name>
    <name type="common">Sweet iris</name>
    <dbReference type="NCBI Taxonomy" id="29817"/>
    <lineage>
        <taxon>Eukaryota</taxon>
        <taxon>Viridiplantae</taxon>
        <taxon>Streptophyta</taxon>
        <taxon>Embryophyta</taxon>
        <taxon>Tracheophyta</taxon>
        <taxon>Spermatophyta</taxon>
        <taxon>Magnoliopsida</taxon>
        <taxon>Liliopsida</taxon>
        <taxon>Asparagales</taxon>
        <taxon>Iridaceae</taxon>
        <taxon>Iridoideae</taxon>
        <taxon>Irideae</taxon>
        <taxon>Iris</taxon>
    </lineage>
</organism>
<evidence type="ECO:0000256" key="1">
    <source>
        <dbReference type="ARBA" id="ARBA00022737"/>
    </source>
</evidence>
<dbReference type="EMBL" id="JANAVB010042020">
    <property type="protein sequence ID" value="KAJ6794923.1"/>
    <property type="molecule type" value="Genomic_DNA"/>
</dbReference>
<reference evidence="5" key="1">
    <citation type="journal article" date="2023" name="GigaByte">
        <title>Genome assembly of the bearded iris, Iris pallida Lam.</title>
        <authorList>
            <person name="Bruccoleri R.E."/>
            <person name="Oakeley E.J."/>
            <person name="Faust A.M.E."/>
            <person name="Altorfer M."/>
            <person name="Dessus-Babus S."/>
            <person name="Burckhardt D."/>
            <person name="Oertli M."/>
            <person name="Naumann U."/>
            <person name="Petersen F."/>
            <person name="Wong J."/>
        </authorList>
    </citation>
    <scope>NUCLEOTIDE SEQUENCE</scope>
    <source>
        <strain evidence="5">GSM-AAB239-AS_SAM_17_03QT</strain>
    </source>
</reference>
<evidence type="ECO:0000313" key="6">
    <source>
        <dbReference type="Proteomes" id="UP001140949"/>
    </source>
</evidence>
<evidence type="ECO:0000256" key="2">
    <source>
        <dbReference type="ARBA" id="ARBA00023122"/>
    </source>
</evidence>
<dbReference type="InterPro" id="IPR000644">
    <property type="entry name" value="CBS_dom"/>
</dbReference>
<dbReference type="InterPro" id="IPR050511">
    <property type="entry name" value="AMPK_gamma/SDS23_families"/>
</dbReference>
<dbReference type="GO" id="GO:0005634">
    <property type="term" value="C:nucleus"/>
    <property type="evidence" value="ECO:0007669"/>
    <property type="project" value="TreeGrafter"/>
</dbReference>
<dbReference type="Gene3D" id="3.10.580.10">
    <property type="entry name" value="CBS-domain"/>
    <property type="match status" value="2"/>
</dbReference>
<name>A0AAX6DSZ9_IRIPA</name>
<dbReference type="GO" id="GO:0005737">
    <property type="term" value="C:cytoplasm"/>
    <property type="evidence" value="ECO:0007669"/>
    <property type="project" value="TreeGrafter"/>
</dbReference>
<accession>A0AAX6DSZ9</accession>
<evidence type="ECO:0000259" key="4">
    <source>
        <dbReference type="PROSITE" id="PS51371"/>
    </source>
</evidence>
<dbReference type="PANTHER" id="PTHR13780">
    <property type="entry name" value="AMP-ACTIVATED PROTEIN KINASE, GAMMA REGULATORY SUBUNIT"/>
    <property type="match status" value="1"/>
</dbReference>
<dbReference type="AlphaFoldDB" id="A0AAX6DSZ9"/>
<evidence type="ECO:0000313" key="5">
    <source>
        <dbReference type="EMBL" id="KAJ6794923.1"/>
    </source>
</evidence>
<sequence>MMMTLRRKGACSLLRDNTVRNLVHSKRRLVEVPYTATLSDTVNALVANNIVAVPVAAPPGHWIGAGGTMIMESDKVTGVVRKQYIGMVTMPDVLLHIAAEAEEEGGGGAGGVVLGGVDVQRKMLVPVSSVIGQSLEGLSLWTLNPNTSIIDCMETFSKGVHRALIPLESHTENVIAAELVEASPGYSMLTQMDVLVFLREHADELKNILSCSIGQLGAVNENVFAVTKRTQVLDAIKAMRTAALNAVPVVEDMEMPGDNQILLDGKGKKLVDTFSATDLRGCSVAQLQSWLSFTVVEFKERVSSMVADELTSTRRKLITCHHESSLGDVMEKAVDAHVHRVWVVDREGLLKGLISLTDMLRVIREAVLQTEQDLGDVETPSIQL</sequence>
<proteinExistence type="predicted"/>
<evidence type="ECO:0000256" key="3">
    <source>
        <dbReference type="PROSITE-ProRule" id="PRU00703"/>
    </source>
</evidence>
<comment type="caution">
    <text evidence="5">The sequence shown here is derived from an EMBL/GenBank/DDBJ whole genome shotgun (WGS) entry which is preliminary data.</text>
</comment>
<dbReference type="Proteomes" id="UP001140949">
    <property type="component" value="Unassembled WGS sequence"/>
</dbReference>
<dbReference type="PANTHER" id="PTHR13780:SF101">
    <property type="entry name" value="SNF1-RELATED PROTEIN KINASE REGULATORY SUBUNIT GAMMA-LIKE PV42A"/>
    <property type="match status" value="1"/>
</dbReference>
<dbReference type="Pfam" id="PF00571">
    <property type="entry name" value="CBS"/>
    <property type="match status" value="1"/>
</dbReference>
<reference evidence="5" key="2">
    <citation type="submission" date="2023-04" db="EMBL/GenBank/DDBJ databases">
        <authorList>
            <person name="Bruccoleri R.E."/>
            <person name="Oakeley E.J."/>
            <person name="Faust A.-M."/>
            <person name="Dessus-Babus S."/>
            <person name="Altorfer M."/>
            <person name="Burckhardt D."/>
            <person name="Oertli M."/>
            <person name="Naumann U."/>
            <person name="Petersen F."/>
            <person name="Wong J."/>
        </authorList>
    </citation>
    <scope>NUCLEOTIDE SEQUENCE</scope>
    <source>
        <strain evidence="5">GSM-AAB239-AS_SAM_17_03QT</strain>
        <tissue evidence="5">Leaf</tissue>
    </source>
</reference>
<protein>
    <submittedName>
        <fullName evidence="5">SNF1-related protein kinase regulatory subunit gamma-like PV42a</fullName>
    </submittedName>
</protein>
<dbReference type="PROSITE" id="PS51371">
    <property type="entry name" value="CBS"/>
    <property type="match status" value="1"/>
</dbReference>
<dbReference type="SMART" id="SM00116">
    <property type="entry name" value="CBS"/>
    <property type="match status" value="2"/>
</dbReference>